<protein>
    <submittedName>
        <fullName evidence="1">Uncharacterized protein</fullName>
    </submittedName>
</protein>
<name>A0A7Z0SDP0_9GAMM</name>
<dbReference type="Proteomes" id="UP000537890">
    <property type="component" value="Unassembled WGS sequence"/>
</dbReference>
<reference evidence="1 2" key="1">
    <citation type="submission" date="2020-05" db="EMBL/GenBank/DDBJ databases">
        <title>Horizontal transmission and recombination maintain forever young bacterial symbiont genomes.</title>
        <authorList>
            <person name="Russell S.L."/>
            <person name="Pepper-Tunick E."/>
            <person name="Svedberg J."/>
            <person name="Byrne A."/>
            <person name="Ruelas Castillo J."/>
            <person name="Vollmers C."/>
            <person name="Beinart R.A."/>
            <person name="Corbett-Detig R."/>
        </authorList>
    </citation>
    <scope>NUCLEOTIDE SEQUENCE [LARGE SCALE GENOMIC DNA]</scope>
    <source>
        <strain evidence="1">4727-3</strain>
    </source>
</reference>
<proteinExistence type="predicted"/>
<dbReference type="AlphaFoldDB" id="A0A7Z0SDP0"/>
<gene>
    <name evidence="1" type="ORF">H0A75_05720</name>
</gene>
<evidence type="ECO:0000313" key="2">
    <source>
        <dbReference type="Proteomes" id="UP000537890"/>
    </source>
</evidence>
<organism evidence="1 2">
    <name type="scientific">Candidatus Methanofishera endochildressiae</name>
    <dbReference type="NCBI Taxonomy" id="2738884"/>
    <lineage>
        <taxon>Bacteria</taxon>
        <taxon>Pseudomonadati</taxon>
        <taxon>Pseudomonadota</taxon>
        <taxon>Gammaproteobacteria</taxon>
        <taxon>Candidatus Methanofishera</taxon>
    </lineage>
</organism>
<evidence type="ECO:0000313" key="1">
    <source>
        <dbReference type="EMBL" id="NYT47151.1"/>
    </source>
</evidence>
<dbReference type="EMBL" id="JACCHS010000093">
    <property type="protein sequence ID" value="NYT47151.1"/>
    <property type="molecule type" value="Genomic_DNA"/>
</dbReference>
<sequence>MKYYNLVRLHTANGNMSPTNFENSQINVSGFS</sequence>
<comment type="caution">
    <text evidence="1">The sequence shown here is derived from an EMBL/GenBank/DDBJ whole genome shotgun (WGS) entry which is preliminary data.</text>
</comment>
<accession>A0A7Z0SDP0</accession>